<feature type="non-terminal residue" evidence="12">
    <location>
        <position position="1"/>
    </location>
</feature>
<keyword evidence="7" id="KW-0460">Magnesium</keyword>
<keyword evidence="4" id="KW-0479">Metal-binding</keyword>
<accession>A0A554JAM2</accession>
<dbReference type="PANTHER" id="PTHR45866:SF1">
    <property type="entry name" value="DNA GYRASE SUBUNIT B, MITOCHONDRIAL"/>
    <property type="match status" value="1"/>
</dbReference>
<dbReference type="Pfam" id="PF01751">
    <property type="entry name" value="Toprim"/>
    <property type="match status" value="1"/>
</dbReference>
<keyword evidence="9" id="KW-0238">DNA-binding</keyword>
<dbReference type="Proteomes" id="UP000319613">
    <property type="component" value="Unassembled WGS sequence"/>
</dbReference>
<gene>
    <name evidence="12" type="ORF">G01um101477_522</name>
</gene>
<comment type="catalytic activity">
    <reaction evidence="1">
        <text>ATP-dependent breakage, passage and rejoining of double-stranded DNA.</text>
        <dbReference type="EC" id="5.6.2.2"/>
    </reaction>
</comment>
<dbReference type="SUPFAM" id="SSF56719">
    <property type="entry name" value="Type II DNA topoisomerase"/>
    <property type="match status" value="1"/>
</dbReference>
<reference evidence="12 13" key="1">
    <citation type="submission" date="2017-07" db="EMBL/GenBank/DDBJ databases">
        <title>Mechanisms for carbon and nitrogen cycling indicate functional differentiation within the Candidate Phyla Radiation.</title>
        <authorList>
            <person name="Danczak R.E."/>
            <person name="Johnston M.D."/>
            <person name="Kenah C."/>
            <person name="Slattery M."/>
            <person name="Wrighton K.C."/>
            <person name="Wilkins M.J."/>
        </authorList>
    </citation>
    <scope>NUCLEOTIDE SEQUENCE [LARGE SCALE GENOMIC DNA]</scope>
    <source>
        <strain evidence="12">Gr01-1014_77</strain>
    </source>
</reference>
<evidence type="ECO:0000256" key="5">
    <source>
        <dbReference type="ARBA" id="ARBA00022741"/>
    </source>
</evidence>
<dbReference type="InterPro" id="IPR034160">
    <property type="entry name" value="TOPRIM_GyrB"/>
</dbReference>
<dbReference type="GO" id="GO:0005694">
    <property type="term" value="C:chromosome"/>
    <property type="evidence" value="ECO:0007669"/>
    <property type="project" value="InterPro"/>
</dbReference>
<evidence type="ECO:0000256" key="8">
    <source>
        <dbReference type="ARBA" id="ARBA00023029"/>
    </source>
</evidence>
<keyword evidence="8" id="KW-0799">Topoisomerase</keyword>
<dbReference type="Pfam" id="PF00986">
    <property type="entry name" value="DNA_gyraseB_C"/>
    <property type="match status" value="1"/>
</dbReference>
<dbReference type="PANTHER" id="PTHR45866">
    <property type="entry name" value="DNA GYRASE/TOPOISOMERASE SUBUNIT B"/>
    <property type="match status" value="1"/>
</dbReference>
<organism evidence="12 13">
    <name type="scientific">Candidatus Doudnabacteria bacterium Gr01-1014_77</name>
    <dbReference type="NCBI Taxonomy" id="2017133"/>
    <lineage>
        <taxon>Bacteria</taxon>
        <taxon>Candidatus Doudnaibacteriota</taxon>
    </lineage>
</organism>
<proteinExistence type="inferred from homology"/>
<dbReference type="Gene3D" id="3.40.50.670">
    <property type="match status" value="1"/>
</dbReference>
<dbReference type="InterPro" id="IPR013759">
    <property type="entry name" value="Topo_IIA_B_C"/>
</dbReference>
<dbReference type="GO" id="GO:0005524">
    <property type="term" value="F:ATP binding"/>
    <property type="evidence" value="ECO:0007669"/>
    <property type="project" value="UniProtKB-KW"/>
</dbReference>
<evidence type="ECO:0000256" key="10">
    <source>
        <dbReference type="ARBA" id="ARBA00023235"/>
    </source>
</evidence>
<evidence type="ECO:0000313" key="13">
    <source>
        <dbReference type="Proteomes" id="UP000319613"/>
    </source>
</evidence>
<comment type="similarity">
    <text evidence="2">Belongs to the type II topoisomerase GyrB family.</text>
</comment>
<dbReference type="InterPro" id="IPR005737">
    <property type="entry name" value="TopoIV_B_Gneg"/>
</dbReference>
<evidence type="ECO:0000256" key="3">
    <source>
        <dbReference type="ARBA" id="ARBA00012895"/>
    </source>
</evidence>
<dbReference type="GO" id="GO:0003918">
    <property type="term" value="F:DNA topoisomerase type II (double strand cut, ATP-hydrolyzing) activity"/>
    <property type="evidence" value="ECO:0007669"/>
    <property type="project" value="UniProtKB-EC"/>
</dbReference>
<evidence type="ECO:0000256" key="7">
    <source>
        <dbReference type="ARBA" id="ARBA00022842"/>
    </source>
</evidence>
<dbReference type="CDD" id="cd03366">
    <property type="entry name" value="TOPRIM_TopoIIA_GyrB"/>
    <property type="match status" value="1"/>
</dbReference>
<dbReference type="PROSITE" id="PS50880">
    <property type="entry name" value="TOPRIM"/>
    <property type="match status" value="1"/>
</dbReference>
<dbReference type="InterPro" id="IPR018522">
    <property type="entry name" value="TopoIIA_CS"/>
</dbReference>
<evidence type="ECO:0000256" key="1">
    <source>
        <dbReference type="ARBA" id="ARBA00000185"/>
    </source>
</evidence>
<evidence type="ECO:0000259" key="11">
    <source>
        <dbReference type="PROSITE" id="PS50880"/>
    </source>
</evidence>
<dbReference type="InterPro" id="IPR006171">
    <property type="entry name" value="TOPRIM_dom"/>
</dbReference>
<evidence type="ECO:0000313" key="12">
    <source>
        <dbReference type="EMBL" id="TSC65320.1"/>
    </source>
</evidence>
<evidence type="ECO:0000256" key="4">
    <source>
        <dbReference type="ARBA" id="ARBA00022723"/>
    </source>
</evidence>
<evidence type="ECO:0000256" key="2">
    <source>
        <dbReference type="ARBA" id="ARBA00010708"/>
    </source>
</evidence>
<dbReference type="AlphaFoldDB" id="A0A554JAM2"/>
<keyword evidence="6" id="KW-0067">ATP-binding</keyword>
<dbReference type="SMART" id="SM00433">
    <property type="entry name" value="TOP2c"/>
    <property type="match status" value="1"/>
</dbReference>
<dbReference type="PRINTS" id="PR00418">
    <property type="entry name" value="TPI2FAMILY"/>
</dbReference>
<evidence type="ECO:0000256" key="6">
    <source>
        <dbReference type="ARBA" id="ARBA00022840"/>
    </source>
</evidence>
<dbReference type="GO" id="GO:0006265">
    <property type="term" value="P:DNA topological change"/>
    <property type="evidence" value="ECO:0007669"/>
    <property type="project" value="InterPro"/>
</dbReference>
<protein>
    <recommendedName>
        <fullName evidence="3">DNA topoisomerase (ATP-hydrolyzing)</fullName>
        <ecNumber evidence="3">5.6.2.2</ecNumber>
    </recommendedName>
</protein>
<name>A0A554JAM2_9BACT</name>
<dbReference type="InterPro" id="IPR002288">
    <property type="entry name" value="DNA_gyrase_B_C"/>
</dbReference>
<feature type="domain" description="Toprim" evidence="11">
    <location>
        <begin position="12"/>
        <end position="126"/>
    </location>
</feature>
<sequence length="263" mass="29816">LADCSESDPGKSEIYIVEGDSAGGSAKQGRDRRFQAILPLRGKILNVERARLDRMLGSEQIKNLVIAMGAGVGDQFDVEKLRYHRIIIMTDADVDGAHIRTLLLTLFYRYFPDVIRKGYLYIAQPPLFRVQVGKEHQYAFSEDERDEILKDLLAEKESKKTVKGAKKTKVEEEIVETEVSEDEGDGVIKAKGYSIQRYKGLGEMNPGQLWETTMDPENRVMLQVYIEDAEKASDIFETLMGDEVAPRKRFIQTHAKSVKNLDI</sequence>
<dbReference type="PROSITE" id="PS00177">
    <property type="entry name" value="TOPOISOMERASE_II"/>
    <property type="match status" value="1"/>
</dbReference>
<dbReference type="InterPro" id="IPR013760">
    <property type="entry name" value="Topo_IIA-like_dom_sf"/>
</dbReference>
<comment type="caution">
    <text evidence="12">The sequence shown here is derived from an EMBL/GenBank/DDBJ whole genome shotgun (WGS) entry which is preliminary data.</text>
</comment>
<dbReference type="EC" id="5.6.2.2" evidence="3"/>
<dbReference type="InterPro" id="IPR001241">
    <property type="entry name" value="Topo_IIA"/>
</dbReference>
<dbReference type="PRINTS" id="PR01098">
    <property type="entry name" value="TOPISMRASE4B"/>
</dbReference>
<dbReference type="GO" id="GO:0003677">
    <property type="term" value="F:DNA binding"/>
    <property type="evidence" value="ECO:0007669"/>
    <property type="project" value="UniProtKB-KW"/>
</dbReference>
<dbReference type="EMBL" id="VMFF01000051">
    <property type="protein sequence ID" value="TSC65320.1"/>
    <property type="molecule type" value="Genomic_DNA"/>
</dbReference>
<keyword evidence="5" id="KW-0547">Nucleotide-binding</keyword>
<evidence type="ECO:0000256" key="9">
    <source>
        <dbReference type="ARBA" id="ARBA00023125"/>
    </source>
</evidence>
<dbReference type="FunFam" id="3.40.50.670:FF:000001">
    <property type="entry name" value="DNA topoisomerase 2"/>
    <property type="match status" value="1"/>
</dbReference>
<keyword evidence="10" id="KW-0413">Isomerase</keyword>
<dbReference type="GO" id="GO:0046872">
    <property type="term" value="F:metal ion binding"/>
    <property type="evidence" value="ECO:0007669"/>
    <property type="project" value="UniProtKB-KW"/>
</dbReference>